<dbReference type="Pfam" id="PF07915">
    <property type="entry name" value="PRKCSH"/>
    <property type="match status" value="1"/>
</dbReference>
<dbReference type="Proteomes" id="UP000019484">
    <property type="component" value="Unassembled WGS sequence"/>
</dbReference>
<reference evidence="11 12" key="1">
    <citation type="submission" date="2013-03" db="EMBL/GenBank/DDBJ databases">
        <title>The Genome Sequence of Capronia coronata CBS 617.96.</title>
        <authorList>
            <consortium name="The Broad Institute Genomics Platform"/>
            <person name="Cuomo C."/>
            <person name="de Hoog S."/>
            <person name="Gorbushina A."/>
            <person name="Walker B."/>
            <person name="Young S.K."/>
            <person name="Zeng Q."/>
            <person name="Gargeya S."/>
            <person name="Fitzgerald M."/>
            <person name="Haas B."/>
            <person name="Abouelleil A."/>
            <person name="Allen A.W."/>
            <person name="Alvarado L."/>
            <person name="Arachchi H.M."/>
            <person name="Berlin A.M."/>
            <person name="Chapman S.B."/>
            <person name="Gainer-Dewar J."/>
            <person name="Goldberg J."/>
            <person name="Griggs A."/>
            <person name="Gujja S."/>
            <person name="Hansen M."/>
            <person name="Howarth C."/>
            <person name="Imamovic A."/>
            <person name="Ireland A."/>
            <person name="Larimer J."/>
            <person name="McCowan C."/>
            <person name="Murphy C."/>
            <person name="Pearson M."/>
            <person name="Poon T.W."/>
            <person name="Priest M."/>
            <person name="Roberts A."/>
            <person name="Saif S."/>
            <person name="Shea T."/>
            <person name="Sisk P."/>
            <person name="Sykes S."/>
            <person name="Wortman J."/>
            <person name="Nusbaum C."/>
            <person name="Birren B."/>
        </authorList>
    </citation>
    <scope>NUCLEOTIDE SEQUENCE [LARGE SCALE GENOMIC DNA]</scope>
    <source>
        <strain evidence="11 12">CBS 617.96</strain>
    </source>
</reference>
<dbReference type="RefSeq" id="XP_007724742.1">
    <property type="nucleotide sequence ID" value="XM_007726552.1"/>
</dbReference>
<keyword evidence="3 9" id="KW-0732">Signal</keyword>
<proteinExistence type="inferred from homology"/>
<feature type="region of interest" description="Disordered" evidence="8">
    <location>
        <begin position="436"/>
        <end position="469"/>
    </location>
</feature>
<dbReference type="GO" id="GO:0030970">
    <property type="term" value="P:retrograde protein transport, ER to cytosol"/>
    <property type="evidence" value="ECO:0007669"/>
    <property type="project" value="TreeGrafter"/>
</dbReference>
<dbReference type="PANTHER" id="PTHR15414:SF0">
    <property type="entry name" value="ENDOPLASMIC RETICULUM LECTIN 1"/>
    <property type="match status" value="1"/>
</dbReference>
<evidence type="ECO:0000256" key="7">
    <source>
        <dbReference type="RuleBase" id="RU369099"/>
    </source>
</evidence>
<feature type="domain" description="MRH" evidence="10">
    <location>
        <begin position="153"/>
        <end position="291"/>
    </location>
</feature>
<keyword evidence="5 7" id="KW-0256">Endoplasmic reticulum</keyword>
<feature type="region of interest" description="Disordered" evidence="8">
    <location>
        <begin position="54"/>
        <end position="91"/>
    </location>
</feature>
<accession>W9YHJ0</accession>
<evidence type="ECO:0000256" key="3">
    <source>
        <dbReference type="ARBA" id="ARBA00022729"/>
    </source>
</evidence>
<protein>
    <recommendedName>
        <fullName evidence="7">Endoplasmic reticulum lectin</fullName>
    </recommendedName>
    <alternativeName>
        <fullName evidence="7">Protein OS-9 homolog</fullName>
    </alternativeName>
</protein>
<dbReference type="GO" id="GO:0030246">
    <property type="term" value="F:carbohydrate binding"/>
    <property type="evidence" value="ECO:0007669"/>
    <property type="project" value="UniProtKB-UniRule"/>
</dbReference>
<dbReference type="PROSITE" id="PS51914">
    <property type="entry name" value="MRH"/>
    <property type="match status" value="1"/>
</dbReference>
<feature type="chain" id="PRO_5004933644" description="Endoplasmic reticulum lectin" evidence="9">
    <location>
        <begin position="19"/>
        <end position="469"/>
    </location>
</feature>
<evidence type="ECO:0000256" key="5">
    <source>
        <dbReference type="ARBA" id="ARBA00022824"/>
    </source>
</evidence>
<gene>
    <name evidence="11" type="ORF">A1O1_05668</name>
</gene>
<evidence type="ECO:0000256" key="9">
    <source>
        <dbReference type="SAM" id="SignalP"/>
    </source>
</evidence>
<evidence type="ECO:0000256" key="2">
    <source>
        <dbReference type="ARBA" id="ARBA00009918"/>
    </source>
</evidence>
<dbReference type="GO" id="GO:0030968">
    <property type="term" value="P:endoplasmic reticulum unfolded protein response"/>
    <property type="evidence" value="ECO:0007669"/>
    <property type="project" value="UniProtKB-UniRule"/>
</dbReference>
<comment type="caution">
    <text evidence="11">The sequence shown here is derived from an EMBL/GenBank/DDBJ whole genome shotgun (WGS) entry which is preliminary data.</text>
</comment>
<dbReference type="Gene3D" id="2.70.130.10">
    <property type="entry name" value="Mannose-6-phosphate receptor binding domain"/>
    <property type="match status" value="1"/>
</dbReference>
<dbReference type="GeneID" id="19160541"/>
<comment type="subcellular location">
    <subcellularLocation>
        <location evidence="1 7">Endoplasmic reticulum membrane</location>
        <topology evidence="1 7">Peripheral membrane protein</topology>
        <orientation evidence="1 7">Lumenal side</orientation>
    </subcellularLocation>
</comment>
<dbReference type="InterPro" id="IPR044865">
    <property type="entry name" value="MRH_dom"/>
</dbReference>
<keyword evidence="7" id="KW-0472">Membrane</keyword>
<dbReference type="GO" id="GO:0005788">
    <property type="term" value="C:endoplasmic reticulum lumen"/>
    <property type="evidence" value="ECO:0007669"/>
    <property type="project" value="UniProtKB-UniRule"/>
</dbReference>
<dbReference type="OrthoDB" id="448954at2759"/>
<dbReference type="AlphaFoldDB" id="W9YHJ0"/>
<organism evidence="11 12">
    <name type="scientific">Capronia coronata CBS 617.96</name>
    <dbReference type="NCBI Taxonomy" id="1182541"/>
    <lineage>
        <taxon>Eukaryota</taxon>
        <taxon>Fungi</taxon>
        <taxon>Dikarya</taxon>
        <taxon>Ascomycota</taxon>
        <taxon>Pezizomycotina</taxon>
        <taxon>Eurotiomycetes</taxon>
        <taxon>Chaetothyriomycetidae</taxon>
        <taxon>Chaetothyriales</taxon>
        <taxon>Herpotrichiellaceae</taxon>
        <taxon>Capronia</taxon>
    </lineage>
</organism>
<dbReference type="SUPFAM" id="SSF50911">
    <property type="entry name" value="Mannose 6-phosphate receptor domain"/>
    <property type="match status" value="1"/>
</dbReference>
<evidence type="ECO:0000256" key="1">
    <source>
        <dbReference type="ARBA" id="ARBA00004367"/>
    </source>
</evidence>
<evidence type="ECO:0000256" key="4">
    <source>
        <dbReference type="ARBA" id="ARBA00022734"/>
    </source>
</evidence>
<keyword evidence="4 7" id="KW-0430">Lectin</keyword>
<comment type="similarity">
    <text evidence="2 7">Belongs to the OS-9 family.</text>
</comment>
<dbReference type="EMBL" id="AMWN01000004">
    <property type="protein sequence ID" value="EXJ88736.1"/>
    <property type="molecule type" value="Genomic_DNA"/>
</dbReference>
<dbReference type="GO" id="GO:0005789">
    <property type="term" value="C:endoplasmic reticulum membrane"/>
    <property type="evidence" value="ECO:0007669"/>
    <property type="project" value="UniProtKB-SubCell"/>
</dbReference>
<feature type="signal peptide" evidence="9">
    <location>
        <begin position="1"/>
        <end position="18"/>
    </location>
</feature>
<dbReference type="HOGENOM" id="CLU_025069_0_0_1"/>
<feature type="compositionally biased region" description="Basic and acidic residues" evidence="8">
    <location>
        <begin position="447"/>
        <end position="458"/>
    </location>
</feature>
<sequence length="469" mass="52985">MRSIWLFCIVLARAFCLASEGTFSVNDDLFAFPQYDLEFLDSYILESEALAHLHEGQNDPSRQSTPEEVWSGDLSTRLDHPETDDDATGASANFPGTYERILLHGYPHLCFIPEAKVTNGNDTAPEPSAADREKELDRAVTRASHLLQGMASNQCLYYSTGWWTYSFCYNAQVTQFHALPPGTNGRVWPPQEDPTTPSYILGRFDSQRDKAPDSQSYRDHTPSTEVRSKAETNYFVQRLQGGTTCDLTGNDRKIEVQFHCNPQLTDRIGWIKEIATCSYLMIIYTPRLCHDVAFQPPKESRVHPITCREIISQDDAPVWESHHDEANSQQNLDQGSTQQILLGNVEVGAKKYLGHEGKRLERGRIVLTQDEKAETVIMQKNGHISSLSTTELKKLDLSPEDIDSFRKELQKMAGAKDWKIERLDDVNGHVQLRGVVSAEDEVEDEKEIDKTPSEKDAEAPGTEEEYVEV</sequence>
<keyword evidence="6" id="KW-1015">Disulfide bond</keyword>
<keyword evidence="12" id="KW-1185">Reference proteome</keyword>
<evidence type="ECO:0000313" key="11">
    <source>
        <dbReference type="EMBL" id="EXJ88736.1"/>
    </source>
</evidence>
<dbReference type="InterPro" id="IPR045149">
    <property type="entry name" value="OS-9-like"/>
</dbReference>
<dbReference type="InterPro" id="IPR009011">
    <property type="entry name" value="Man6P_isomerase_rcpt-bd_dom_sf"/>
</dbReference>
<comment type="function">
    <text evidence="7">Lectin involved in the quality control of the secretory pathway. As a member of the endoplasmic reticulum-associated degradation lumenal (ERAD-L) surveillance system, targets misfolded endoplasmic reticulum lumenal glycoproteins for degradation.</text>
</comment>
<dbReference type="InterPro" id="IPR012913">
    <property type="entry name" value="OS9-like_dom"/>
</dbReference>
<dbReference type="eggNOG" id="KOG3394">
    <property type="taxonomic scope" value="Eukaryota"/>
</dbReference>
<evidence type="ECO:0000256" key="8">
    <source>
        <dbReference type="SAM" id="MobiDB-lite"/>
    </source>
</evidence>
<dbReference type="PANTHER" id="PTHR15414">
    <property type="entry name" value="OS-9-RELATED"/>
    <property type="match status" value="1"/>
</dbReference>
<evidence type="ECO:0000313" key="12">
    <source>
        <dbReference type="Proteomes" id="UP000019484"/>
    </source>
</evidence>
<feature type="region of interest" description="Disordered" evidence="8">
    <location>
        <begin position="205"/>
        <end position="224"/>
    </location>
</feature>
<name>W9YHJ0_9EURO</name>
<dbReference type="STRING" id="1182541.W9YHJ0"/>
<evidence type="ECO:0000256" key="6">
    <source>
        <dbReference type="ARBA" id="ARBA00023157"/>
    </source>
</evidence>
<evidence type="ECO:0000259" key="10">
    <source>
        <dbReference type="PROSITE" id="PS51914"/>
    </source>
</evidence>